<sequence length="1533" mass="177648">MTTTPTPTPTTNDEQIRIIILNEGEDRSENIYRLKKGWILQIKLSYNLSWRKVRIFTNACLKSEDKFQRSNYHELKWIYPSMGKYDDSDRYVCIPSVKAGSFHYYFTIDGSTTIENLNGQGFCQIEPELLINDNEMLEQDFITCQSVLSKSLGPMNEWLSRIEVAYHSGYNMIHFTPIQLLYKISNSSYAITDHHKLNPLFEGTYDQLKIIIDTMAKQWKILSVTDLVYNHAANDCALLRDHPEAAYNLINSPHLKPATLLDSILMQFTRDASEDKLVSRGIPAEIKEHHLQLIRHYLLDDQIPKYRFWEFYIVDTNETVELFRQYLLKLTTCPDKCSYENDHLIEIQHGKYERMKSKINLDLASKIYFYKRNNCKTNDENINEACNSLRDRLHYLNHSKCEKLQEHLIHAVDNCLASCRYHFFSYDGPNFKKLSLPTTPFVGNYFHYPNDEFKHPDLIDELIQTDSSYQSYVMAHNGWVMNDDPLRCFADEGQDVYLRRDLLQWSDIIKLRFGSKQEDCPALYSYMKEYTRLIATTFHGCRLDNCHSTPLWLAQDLMDYAREINPNFYINAELFTGNIKTDTHFINEIGINSLVRESYRAFDPYELGQITSSVSEGDPLGSFNQLNKCLLEKSKPYSWFYDQTHDNPCQIERRSVEDVLPRSAIVSMANCSTGSNRGYDELVPHHIDVVHEKRFYSVWNQQVKQNTAMIQLKKSLNHLHAQLAKQGYSQLLVDQLSSSVLLLTRHNPSNHKSIILVANTSFFQSNNNHYERLSPLSLEGVIDEIIVEGSLKHDQEKESVKEFQRSSEYINGLIYTNVYFNENIPIEQSQLIRLTSLNDREYNGFRTIEFTENFRPGSIVIFQVSVLPRIHQTLINIEQIINQFSNPSSQFNKIIQDLTLIDLERVLYRSSVEEQSDGKGVDVYTIPDYGQLVYCGLHGLIPILEKIRQSNQLKHPLVNNLKQGNWLMEYISNRLKIHPNTKQLGDWFGNVFNYIGSLSRLMIPCYFDLIIRNSYSKLIEHSIELQNQFIRGSSSFVQDLSQSSIQLVSIVRNARLPLLSPNLREPRPNEEQDEQTFERVQQCPSLAAGFPHFGAGIWRNWGRDTFISLRGLLLLTSRYEEARYLILSYGGCLRHGLIPNLLGDGKIARYNARDAVWWWLYSISCYTRLVPDGYEILSDKVSRLYPTHDSPMQASGSHDQSLYDVIHEVLLRHIQSLNYRERGAGHSLDSDMKDQGFNNEISIDIKTGFVQGGNQWNCGTWMDKMGSSDRAGNKGHPATPRDGSAIELVGLSRATISWIIEMNKEGHYPYDSVETSTGSSGKMKLLLTDWINKIDENFEKEFWVDETNSSKYVNRKQIYKDTLNSTFQWTDYQLRPNFLVAAVVAPEMFDKNHIWAALTQVENILLGPYGMKTLDPSDFNYVGDYVNDDDSNDFKRARGFNYHNGPEWLWLTGYYIRAKLYWSKQQDDPLIVKQTIKHIRKLLSSHMNLLSSNDWKGLPELTNAEGRSCPYSCHVQAWSAATLIEAFYDLTHS</sequence>
<comment type="catalytic activity">
    <reaction evidence="1">
        <text>Transfers a segment of a (1-&gt;4)-alpha-D-glucan to a new position in an acceptor, which may be glucose or a (1-&gt;4)-alpha-D-glucan.</text>
        <dbReference type="EC" id="2.4.1.25"/>
    </reaction>
</comment>
<proteinExistence type="inferred from homology"/>
<organism evidence="21 22">
    <name type="scientific">Adineta steineri</name>
    <dbReference type="NCBI Taxonomy" id="433720"/>
    <lineage>
        <taxon>Eukaryota</taxon>
        <taxon>Metazoa</taxon>
        <taxon>Spiralia</taxon>
        <taxon>Gnathifera</taxon>
        <taxon>Rotifera</taxon>
        <taxon>Eurotatoria</taxon>
        <taxon>Bdelloidea</taxon>
        <taxon>Adinetida</taxon>
        <taxon>Adinetidae</taxon>
        <taxon>Adineta</taxon>
    </lineage>
</organism>
<comment type="similarity">
    <text evidence="15">Belongs to the glycogen debranching enzyme family.</text>
</comment>
<dbReference type="Pfam" id="PF06202">
    <property type="entry name" value="GDE_C"/>
    <property type="match status" value="1"/>
</dbReference>
<dbReference type="NCBIfam" id="TIGR01531">
    <property type="entry name" value="glyc_debranch"/>
    <property type="match status" value="1"/>
</dbReference>
<evidence type="ECO:0000259" key="20">
    <source>
        <dbReference type="Pfam" id="PF14702"/>
    </source>
</evidence>
<dbReference type="SUPFAM" id="SSF48208">
    <property type="entry name" value="Six-hairpin glycosidases"/>
    <property type="match status" value="1"/>
</dbReference>
<evidence type="ECO:0000256" key="6">
    <source>
        <dbReference type="ARBA" id="ARBA00012778"/>
    </source>
</evidence>
<dbReference type="PANTHER" id="PTHR10569">
    <property type="entry name" value="GLYCOGEN DEBRANCHING ENZYME"/>
    <property type="match status" value="1"/>
</dbReference>
<dbReference type="InterPro" id="IPR006421">
    <property type="entry name" value="Glycogen_debranch_met"/>
</dbReference>
<dbReference type="GO" id="GO:0005978">
    <property type="term" value="P:glycogen biosynthetic process"/>
    <property type="evidence" value="ECO:0007669"/>
    <property type="project" value="UniProtKB-KW"/>
</dbReference>
<dbReference type="Pfam" id="PF14699">
    <property type="entry name" value="hGDE_N"/>
    <property type="match status" value="1"/>
</dbReference>
<evidence type="ECO:0000259" key="17">
    <source>
        <dbReference type="Pfam" id="PF06202"/>
    </source>
</evidence>
<evidence type="ECO:0000256" key="15">
    <source>
        <dbReference type="ARBA" id="ARBA00025780"/>
    </source>
</evidence>
<dbReference type="InterPro" id="IPR032788">
    <property type="entry name" value="AGL_central"/>
</dbReference>
<keyword evidence="8" id="KW-0963">Cytoplasm</keyword>
<dbReference type="Gene3D" id="3.20.20.80">
    <property type="entry name" value="Glycosidases"/>
    <property type="match status" value="2"/>
</dbReference>
<evidence type="ECO:0000256" key="12">
    <source>
        <dbReference type="ARBA" id="ARBA00023056"/>
    </source>
</evidence>
<evidence type="ECO:0000256" key="1">
    <source>
        <dbReference type="ARBA" id="ARBA00000439"/>
    </source>
</evidence>
<dbReference type="GO" id="GO:0005980">
    <property type="term" value="P:glycogen catabolic process"/>
    <property type="evidence" value="ECO:0007669"/>
    <property type="project" value="InterPro"/>
</dbReference>
<keyword evidence="11" id="KW-0378">Hydrolase</keyword>
<evidence type="ECO:0000256" key="10">
    <source>
        <dbReference type="ARBA" id="ARBA00022679"/>
    </source>
</evidence>
<dbReference type="InterPro" id="IPR010401">
    <property type="entry name" value="AGL/Gdb1"/>
</dbReference>
<evidence type="ECO:0000256" key="5">
    <source>
        <dbReference type="ARBA" id="ARBA00012560"/>
    </source>
</evidence>
<evidence type="ECO:0000256" key="4">
    <source>
        <dbReference type="ARBA" id="ARBA00004496"/>
    </source>
</evidence>
<dbReference type="InterPro" id="IPR017853">
    <property type="entry name" value="GH"/>
</dbReference>
<evidence type="ECO:0000256" key="13">
    <source>
        <dbReference type="ARBA" id="ARBA00023268"/>
    </source>
</evidence>
<evidence type="ECO:0000256" key="16">
    <source>
        <dbReference type="ARBA" id="ARBA00031477"/>
    </source>
</evidence>
<comment type="catalytic activity">
    <reaction evidence="2">
        <text>Hydrolysis of (1-&gt;6)-alpha-D-glucosidic branch linkages in glycogen phosphorylase limit dextrin.</text>
        <dbReference type="EC" id="3.2.1.33"/>
    </reaction>
</comment>
<evidence type="ECO:0000256" key="11">
    <source>
        <dbReference type="ARBA" id="ARBA00022801"/>
    </source>
</evidence>
<dbReference type="InterPro" id="IPR008928">
    <property type="entry name" value="6-hairpin_glycosidase_sf"/>
</dbReference>
<evidence type="ECO:0000259" key="18">
    <source>
        <dbReference type="Pfam" id="PF14699"/>
    </source>
</evidence>
<evidence type="ECO:0000256" key="3">
    <source>
        <dbReference type="ARBA" id="ARBA00003530"/>
    </source>
</evidence>
<dbReference type="GO" id="GO:0004134">
    <property type="term" value="F:4-alpha-glucanotransferase activity"/>
    <property type="evidence" value="ECO:0007669"/>
    <property type="project" value="UniProtKB-EC"/>
</dbReference>
<evidence type="ECO:0000256" key="2">
    <source>
        <dbReference type="ARBA" id="ARBA00000927"/>
    </source>
</evidence>
<feature type="domain" description="Glycogen debranching enzyme glucanotransferase" evidence="19">
    <location>
        <begin position="136"/>
        <end position="569"/>
    </location>
</feature>
<dbReference type="EMBL" id="CAJNON010000281">
    <property type="protein sequence ID" value="CAF1165749.1"/>
    <property type="molecule type" value="Genomic_DNA"/>
</dbReference>
<dbReference type="Proteomes" id="UP000663891">
    <property type="component" value="Unassembled WGS sequence"/>
</dbReference>
<dbReference type="InterPro" id="IPR032790">
    <property type="entry name" value="GDE_C"/>
</dbReference>
<dbReference type="GO" id="GO:0004135">
    <property type="term" value="F:amylo-alpha-1,6-glucosidase activity"/>
    <property type="evidence" value="ECO:0007669"/>
    <property type="project" value="UniProtKB-EC"/>
</dbReference>
<evidence type="ECO:0000256" key="7">
    <source>
        <dbReference type="ARBA" id="ARBA00020723"/>
    </source>
</evidence>
<gene>
    <name evidence="21" type="ORF">VCS650_LOCUS23622</name>
</gene>
<evidence type="ECO:0000313" key="22">
    <source>
        <dbReference type="Proteomes" id="UP000663891"/>
    </source>
</evidence>
<evidence type="ECO:0000256" key="9">
    <source>
        <dbReference type="ARBA" id="ARBA00022676"/>
    </source>
</evidence>
<comment type="subcellular location">
    <subcellularLocation>
        <location evidence="4">Cytoplasm</location>
    </subcellularLocation>
</comment>
<protein>
    <recommendedName>
        <fullName evidence="7">Glycogen debranching enzyme</fullName>
        <ecNumber evidence="5">2.4.1.25</ecNumber>
        <ecNumber evidence="6">3.2.1.33</ecNumber>
    </recommendedName>
    <alternativeName>
        <fullName evidence="16">Glycogen debrancher</fullName>
    </alternativeName>
</protein>
<keyword evidence="14" id="KW-0326">Glycosidase</keyword>
<name>A0A814TWJ7_9BILA</name>
<keyword evidence="13" id="KW-0511">Multifunctional enzyme</keyword>
<dbReference type="Pfam" id="PF14702">
    <property type="entry name" value="hGDE_central"/>
    <property type="match status" value="1"/>
</dbReference>
<dbReference type="SUPFAM" id="SSF51445">
    <property type="entry name" value="(Trans)glycosidases"/>
    <property type="match status" value="1"/>
</dbReference>
<dbReference type="PANTHER" id="PTHR10569:SF2">
    <property type="entry name" value="GLYCOGEN DEBRANCHING ENZYME"/>
    <property type="match status" value="1"/>
</dbReference>
<comment type="function">
    <text evidence="3">Multifunctional enzyme acting as 1,4-alpha-D-glucan:1,4-alpha-D-glucan 4-alpha-D-glycosyltransferase and amylo-1,6-glucosidase in glycogen degradation.</text>
</comment>
<dbReference type="InterPro" id="IPR029436">
    <property type="entry name" value="AGL_euk_N"/>
</dbReference>
<reference evidence="21" key="1">
    <citation type="submission" date="2021-02" db="EMBL/GenBank/DDBJ databases">
        <authorList>
            <person name="Nowell W R."/>
        </authorList>
    </citation>
    <scope>NUCLEOTIDE SEQUENCE</scope>
</reference>
<keyword evidence="9" id="KW-0328">Glycosyltransferase</keyword>
<feature type="domain" description="Glycogen debranching enzyme C-terminal" evidence="17">
    <location>
        <begin position="1080"/>
        <end position="1525"/>
    </location>
</feature>
<dbReference type="Pfam" id="PF14701">
    <property type="entry name" value="hDGE_amylase"/>
    <property type="match status" value="1"/>
</dbReference>
<feature type="domain" description="Eukaryotic glycogen debranching enzyme N-terminal" evidence="18">
    <location>
        <begin position="50"/>
        <end position="132"/>
    </location>
</feature>
<feature type="domain" description="Glycogen debranching enzyme central" evidence="20">
    <location>
        <begin position="709"/>
        <end position="975"/>
    </location>
</feature>
<keyword evidence="10" id="KW-0808">Transferase</keyword>
<dbReference type="OrthoDB" id="10248904at2759"/>
<evidence type="ECO:0000256" key="14">
    <source>
        <dbReference type="ARBA" id="ARBA00023295"/>
    </source>
</evidence>
<evidence type="ECO:0000313" key="21">
    <source>
        <dbReference type="EMBL" id="CAF1165749.1"/>
    </source>
</evidence>
<dbReference type="GO" id="GO:0005737">
    <property type="term" value="C:cytoplasm"/>
    <property type="evidence" value="ECO:0007669"/>
    <property type="project" value="UniProtKB-SubCell"/>
</dbReference>
<dbReference type="EC" id="2.4.1.25" evidence="5"/>
<accession>A0A814TWJ7</accession>
<dbReference type="InterPro" id="IPR032792">
    <property type="entry name" value="AGL_glucanoTrfase"/>
</dbReference>
<dbReference type="EC" id="3.2.1.33" evidence="6"/>
<comment type="caution">
    <text evidence="21">The sequence shown here is derived from an EMBL/GenBank/DDBJ whole genome shotgun (WGS) entry which is preliminary data.</text>
</comment>
<evidence type="ECO:0000259" key="19">
    <source>
        <dbReference type="Pfam" id="PF14701"/>
    </source>
</evidence>
<evidence type="ECO:0000256" key="8">
    <source>
        <dbReference type="ARBA" id="ARBA00022490"/>
    </source>
</evidence>
<keyword evidence="12" id="KW-0320">Glycogen biosynthesis</keyword>